<gene>
    <name evidence="2" type="ORF">LOAG_02155</name>
</gene>
<accession>A0A1S0U979</accession>
<protein>
    <submittedName>
        <fullName evidence="2">Uncharacterized protein</fullName>
    </submittedName>
</protein>
<reference evidence="2" key="1">
    <citation type="submission" date="2012-04" db="EMBL/GenBank/DDBJ databases">
        <title>The Genome Sequence of Loa loa.</title>
        <authorList>
            <consortium name="The Broad Institute Genome Sequencing Platform"/>
            <consortium name="Broad Institute Genome Sequencing Center for Infectious Disease"/>
            <person name="Nutman T.B."/>
            <person name="Fink D.L."/>
            <person name="Russ C."/>
            <person name="Young S."/>
            <person name="Zeng Q."/>
            <person name="Gargeya S."/>
            <person name="Alvarado L."/>
            <person name="Berlin A."/>
            <person name="Chapman S.B."/>
            <person name="Chen Z."/>
            <person name="Freedman E."/>
            <person name="Gellesch M."/>
            <person name="Goldberg J."/>
            <person name="Griggs A."/>
            <person name="Gujja S."/>
            <person name="Heilman E.R."/>
            <person name="Heiman D."/>
            <person name="Howarth C."/>
            <person name="Mehta T."/>
            <person name="Neiman D."/>
            <person name="Pearson M."/>
            <person name="Roberts A."/>
            <person name="Saif S."/>
            <person name="Shea T."/>
            <person name="Shenoy N."/>
            <person name="Sisk P."/>
            <person name="Stolte C."/>
            <person name="Sykes S."/>
            <person name="White J."/>
            <person name="Yandava C."/>
            <person name="Haas B."/>
            <person name="Henn M.R."/>
            <person name="Nusbaum C."/>
            <person name="Birren B."/>
        </authorList>
    </citation>
    <scope>NUCLEOTIDE SEQUENCE [LARGE SCALE GENOMIC DNA]</scope>
</reference>
<feature type="transmembrane region" description="Helical" evidence="1">
    <location>
        <begin position="12"/>
        <end position="32"/>
    </location>
</feature>
<name>A0A1S0U979_LOALO</name>
<keyword evidence="1" id="KW-1133">Transmembrane helix</keyword>
<dbReference type="RefSeq" id="XP_003137741.1">
    <property type="nucleotide sequence ID" value="XM_003137693.1"/>
</dbReference>
<evidence type="ECO:0000313" key="2">
    <source>
        <dbReference type="EMBL" id="EFO26331.1"/>
    </source>
</evidence>
<dbReference type="InParanoid" id="A0A1S0U979"/>
<keyword evidence="1" id="KW-0472">Membrane</keyword>
<proteinExistence type="predicted"/>
<dbReference type="CTD" id="9939538"/>
<sequence>MDIYYLFEADASTILISYQMHIFLLWFIFFLITKKKTLGLTGCCVLTFRDADSNDDSHITTAIMIMIMDGWMVIIVKQEGREISETELENKLKRILVEYYLKAQSREREIMSGEIVFCRFTQIYERFDFKCSECSLPSKMAYQNLEIAYELLPYGWKKNLYMEIYLSL</sequence>
<dbReference type="GeneID" id="9939538"/>
<dbReference type="AlphaFoldDB" id="A0A1S0U979"/>
<evidence type="ECO:0000256" key="1">
    <source>
        <dbReference type="SAM" id="Phobius"/>
    </source>
</evidence>
<organism evidence="2">
    <name type="scientific">Loa loa</name>
    <name type="common">Eye worm</name>
    <name type="synonym">Filaria loa</name>
    <dbReference type="NCBI Taxonomy" id="7209"/>
    <lineage>
        <taxon>Eukaryota</taxon>
        <taxon>Metazoa</taxon>
        <taxon>Ecdysozoa</taxon>
        <taxon>Nematoda</taxon>
        <taxon>Chromadorea</taxon>
        <taxon>Rhabditida</taxon>
        <taxon>Spirurina</taxon>
        <taxon>Spiruromorpha</taxon>
        <taxon>Filarioidea</taxon>
        <taxon>Onchocercidae</taxon>
        <taxon>Loa</taxon>
    </lineage>
</organism>
<dbReference type="EMBL" id="JH712327">
    <property type="protein sequence ID" value="EFO26331.1"/>
    <property type="molecule type" value="Genomic_DNA"/>
</dbReference>
<keyword evidence="1" id="KW-0812">Transmembrane</keyword>
<dbReference type="KEGG" id="loa:LOAG_02155"/>